<dbReference type="Pfam" id="PF14559">
    <property type="entry name" value="TPR_19"/>
    <property type="match status" value="1"/>
</dbReference>
<feature type="region of interest" description="Disordered" evidence="4">
    <location>
        <begin position="1"/>
        <end position="54"/>
    </location>
</feature>
<dbReference type="RefSeq" id="XP_005774889.1">
    <property type="nucleotide sequence ID" value="XM_005774832.1"/>
</dbReference>
<dbReference type="eggNOG" id="KOG0495">
    <property type="taxonomic scope" value="Eukaryota"/>
</dbReference>
<dbReference type="AlphaFoldDB" id="A0A0D3JG25"/>
<evidence type="ECO:0000256" key="3">
    <source>
        <dbReference type="ARBA" id="ARBA00023242"/>
    </source>
</evidence>
<dbReference type="GO" id="GO:0046540">
    <property type="term" value="C:U4/U6 x U5 tri-snRNP complex"/>
    <property type="evidence" value="ECO:0007669"/>
    <property type="project" value="TreeGrafter"/>
</dbReference>
<dbReference type="InterPro" id="IPR003107">
    <property type="entry name" value="HAT"/>
</dbReference>
<evidence type="ECO:0000313" key="6">
    <source>
        <dbReference type="EnsemblProtists" id="EOD22460"/>
    </source>
</evidence>
<dbReference type="GO" id="GO:0071013">
    <property type="term" value="C:catalytic step 2 spliceosome"/>
    <property type="evidence" value="ECO:0007669"/>
    <property type="project" value="TreeGrafter"/>
</dbReference>
<sequence length="940" mass="103688">MSSLGARGAKAYNGSAPSNYVAGLGRGATGFTTRSDIGPARATGEETNLSESNFDKFSGYSESLAQGLPYDDDDEVADTVWSEVDAKMDERRRTRREDKLKQSLDKFRAVRPKLQHQFGDLKRELQLVSREEWETLPEPGEHRKSRAAERRNERYMPTPDTLLEKARLEQEVHNSLDTRQMINGGMETVVGGSATPFPGSAGSATPLPGGATPLTDLKAIGAARNSVLSVKLDQMSDSVSGQTVVDPKGYLTDLNSVKVSTEAEIGDIKKARLLLKSVTQTNPGHGPGWIAAARLEEVAGKLVAARQIIREGCRACAANEDVWLEAARLQTPENAKVVLADAIKKIPTSVKIWLQAASLESNLGMRRRVLRKALEVVPNSVKLWQAAIDLEPPEDARVMLGRAVECVPHAVDMWLALARLESYQNARKVLNKARETIPTEPQIWITAARLEEANGNLEIVDKIIEKASKSLALHSVHLEREQWLSEAEACEKGAAPRTAQAIVREAIGLGVEEEDRKRMWMEDADSLVARGCPECARAIYAVALTTFPTKKSVWVRAAQHEKAHGTRESLDALLRRAVSYCPQAQVLWLMGAKEKWQSGDVEGARAILNEAFRANPDSEQVWLAAQKLESENSQPERARKLLARARERAGTERVWMKSVTLERDLGELESALALLGPALKAHPRFWKLHLLKAQLESRAGQHAAARETLARAVKVCPDCEPVWLAAARLEEAHGAVSKARSLLEVARLKRTGARLGAPQLWLEAVRLERRAGNRKAAMTLMAKALQQCKSAGLLWAEAIAMEQRAQQKTKSSDALKACDNDAHVILAVSRLFWRDRKEEKARSWCNRAVTLDPDLGDAWGNYYAFELQHGTPEQQEEVLRRCVAADPHHGDEWTRVAKDDQSSLGWSAEQLLQKVAENMALGRWTGEALDKMAASSSGAS</sequence>
<evidence type="ECO:0000256" key="4">
    <source>
        <dbReference type="SAM" id="MobiDB-lite"/>
    </source>
</evidence>
<organism evidence="6 7">
    <name type="scientific">Emiliania huxleyi (strain CCMP1516)</name>
    <dbReference type="NCBI Taxonomy" id="280463"/>
    <lineage>
        <taxon>Eukaryota</taxon>
        <taxon>Haptista</taxon>
        <taxon>Haptophyta</taxon>
        <taxon>Prymnesiophyceae</taxon>
        <taxon>Isochrysidales</taxon>
        <taxon>Noelaerhabdaceae</taxon>
        <taxon>Emiliania</taxon>
    </lineage>
</organism>
<dbReference type="GO" id="GO:0000244">
    <property type="term" value="P:spliceosomal tri-snRNP complex assembly"/>
    <property type="evidence" value="ECO:0007669"/>
    <property type="project" value="TreeGrafter"/>
</dbReference>
<dbReference type="OMA" id="DGWAWYY"/>
<dbReference type="PaxDb" id="2903-EOD22460"/>
<dbReference type="InterPro" id="IPR045075">
    <property type="entry name" value="Syf1-like"/>
</dbReference>
<accession>A0A0D3JG25</accession>
<dbReference type="InterPro" id="IPR010491">
    <property type="entry name" value="PRP1_N"/>
</dbReference>
<reference evidence="7" key="1">
    <citation type="journal article" date="2013" name="Nature">
        <title>Pan genome of the phytoplankton Emiliania underpins its global distribution.</title>
        <authorList>
            <person name="Read B.A."/>
            <person name="Kegel J."/>
            <person name="Klute M.J."/>
            <person name="Kuo A."/>
            <person name="Lefebvre S.C."/>
            <person name="Maumus F."/>
            <person name="Mayer C."/>
            <person name="Miller J."/>
            <person name="Monier A."/>
            <person name="Salamov A."/>
            <person name="Young J."/>
            <person name="Aguilar M."/>
            <person name="Claverie J.M."/>
            <person name="Frickenhaus S."/>
            <person name="Gonzalez K."/>
            <person name="Herman E.K."/>
            <person name="Lin Y.C."/>
            <person name="Napier J."/>
            <person name="Ogata H."/>
            <person name="Sarno A.F."/>
            <person name="Shmutz J."/>
            <person name="Schroeder D."/>
            <person name="de Vargas C."/>
            <person name="Verret F."/>
            <person name="von Dassow P."/>
            <person name="Valentin K."/>
            <person name="Van de Peer Y."/>
            <person name="Wheeler G."/>
            <person name="Dacks J.B."/>
            <person name="Delwiche C.F."/>
            <person name="Dyhrman S.T."/>
            <person name="Glockner G."/>
            <person name="John U."/>
            <person name="Richards T."/>
            <person name="Worden A.Z."/>
            <person name="Zhang X."/>
            <person name="Grigoriev I.V."/>
            <person name="Allen A.E."/>
            <person name="Bidle K."/>
            <person name="Borodovsky M."/>
            <person name="Bowler C."/>
            <person name="Brownlee C."/>
            <person name="Cock J.M."/>
            <person name="Elias M."/>
            <person name="Gladyshev V.N."/>
            <person name="Groth M."/>
            <person name="Guda C."/>
            <person name="Hadaegh A."/>
            <person name="Iglesias-Rodriguez M.D."/>
            <person name="Jenkins J."/>
            <person name="Jones B.M."/>
            <person name="Lawson T."/>
            <person name="Leese F."/>
            <person name="Lindquist E."/>
            <person name="Lobanov A."/>
            <person name="Lomsadze A."/>
            <person name="Malik S.B."/>
            <person name="Marsh M.E."/>
            <person name="Mackinder L."/>
            <person name="Mock T."/>
            <person name="Mueller-Roeber B."/>
            <person name="Pagarete A."/>
            <person name="Parker M."/>
            <person name="Probert I."/>
            <person name="Quesneville H."/>
            <person name="Raines C."/>
            <person name="Rensing S.A."/>
            <person name="Riano-Pachon D.M."/>
            <person name="Richier S."/>
            <person name="Rokitta S."/>
            <person name="Shiraiwa Y."/>
            <person name="Soanes D.M."/>
            <person name="van der Giezen M."/>
            <person name="Wahlund T.M."/>
            <person name="Williams B."/>
            <person name="Wilson W."/>
            <person name="Wolfe G."/>
            <person name="Wurch L.L."/>
        </authorList>
    </citation>
    <scope>NUCLEOTIDE SEQUENCE</scope>
</reference>
<comment type="subcellular location">
    <subcellularLocation>
        <location evidence="1">Nucleus</location>
    </subcellularLocation>
</comment>
<keyword evidence="7" id="KW-1185">Reference proteome</keyword>
<dbReference type="FunFam" id="1.25.40.10:FF:001362">
    <property type="entry name" value="RNA splicing factor"/>
    <property type="match status" value="1"/>
</dbReference>
<dbReference type="KEGG" id="ehx:EMIHUDRAFT_419034"/>
<dbReference type="SUPFAM" id="SSF48452">
    <property type="entry name" value="TPR-like"/>
    <property type="match status" value="4"/>
</dbReference>
<evidence type="ECO:0000256" key="1">
    <source>
        <dbReference type="ARBA" id="ARBA00004123"/>
    </source>
</evidence>
<dbReference type="Proteomes" id="UP000013827">
    <property type="component" value="Unassembled WGS sequence"/>
</dbReference>
<dbReference type="Pfam" id="PF06424">
    <property type="entry name" value="PRP1_N"/>
    <property type="match status" value="1"/>
</dbReference>
<evidence type="ECO:0000313" key="7">
    <source>
        <dbReference type="Proteomes" id="UP000013827"/>
    </source>
</evidence>
<evidence type="ECO:0000259" key="5">
    <source>
        <dbReference type="Pfam" id="PF06424"/>
    </source>
</evidence>
<evidence type="ECO:0000256" key="2">
    <source>
        <dbReference type="ARBA" id="ARBA00022737"/>
    </source>
</evidence>
<dbReference type="SMART" id="SM00386">
    <property type="entry name" value="HAT"/>
    <property type="match status" value="11"/>
</dbReference>
<dbReference type="FunFam" id="1.25.40.10:FF:000649">
    <property type="entry name" value="mRNA splicing factor (Prp1/Zer1), putative"/>
    <property type="match status" value="1"/>
</dbReference>
<reference evidence="6" key="2">
    <citation type="submission" date="2024-10" db="UniProtKB">
        <authorList>
            <consortium name="EnsemblProtists"/>
        </authorList>
    </citation>
    <scope>IDENTIFICATION</scope>
</reference>
<protein>
    <recommendedName>
        <fullName evidence="5">PRP1 splicing factor N-terminal domain-containing protein</fullName>
    </recommendedName>
</protein>
<dbReference type="GeneID" id="17268005"/>
<dbReference type="PANTHER" id="PTHR11246">
    <property type="entry name" value="PRE-MRNA SPLICING FACTOR"/>
    <property type="match status" value="1"/>
</dbReference>
<keyword evidence="3" id="KW-0539">Nucleus</keyword>
<dbReference type="InterPro" id="IPR011990">
    <property type="entry name" value="TPR-like_helical_dom_sf"/>
</dbReference>
<dbReference type="FunFam" id="1.25.40.10:FF:000384">
    <property type="entry name" value="Probable pre-mRNA splicing factor prp1"/>
    <property type="match status" value="1"/>
</dbReference>
<feature type="domain" description="PRP1 splicing factor N-terminal" evidence="5">
    <location>
        <begin position="16"/>
        <end position="143"/>
    </location>
</feature>
<dbReference type="STRING" id="2903.R1E6U8"/>
<dbReference type="HOGENOM" id="CLU_007010_0_0_1"/>
<dbReference type="PANTHER" id="PTHR11246:SF1">
    <property type="entry name" value="PRE-MRNA-PROCESSING FACTOR 6"/>
    <property type="match status" value="1"/>
</dbReference>
<keyword evidence="2" id="KW-0677">Repeat</keyword>
<name>A0A0D3JG25_EMIH1</name>
<dbReference type="EnsemblProtists" id="EOD22460">
    <property type="protein sequence ID" value="EOD22460"/>
    <property type="gene ID" value="EMIHUDRAFT_419034"/>
</dbReference>
<dbReference type="Gene3D" id="1.25.40.10">
    <property type="entry name" value="Tetratricopeptide repeat domain"/>
    <property type="match status" value="4"/>
</dbReference>
<proteinExistence type="predicted"/>